<organism evidence="2 3">
    <name type="scientific">Gossypium anomalum</name>
    <dbReference type="NCBI Taxonomy" id="47600"/>
    <lineage>
        <taxon>Eukaryota</taxon>
        <taxon>Viridiplantae</taxon>
        <taxon>Streptophyta</taxon>
        <taxon>Embryophyta</taxon>
        <taxon>Tracheophyta</taxon>
        <taxon>Spermatophyta</taxon>
        <taxon>Magnoliopsida</taxon>
        <taxon>eudicotyledons</taxon>
        <taxon>Gunneridae</taxon>
        <taxon>Pentapetalae</taxon>
        <taxon>rosids</taxon>
        <taxon>malvids</taxon>
        <taxon>Malvales</taxon>
        <taxon>Malvaceae</taxon>
        <taxon>Malvoideae</taxon>
        <taxon>Gossypium</taxon>
    </lineage>
</organism>
<keyword evidence="1" id="KW-0472">Membrane</keyword>
<evidence type="ECO:0000313" key="2">
    <source>
        <dbReference type="EMBL" id="KAG8477983.1"/>
    </source>
</evidence>
<proteinExistence type="predicted"/>
<reference evidence="2 3" key="1">
    <citation type="journal article" date="2021" name="bioRxiv">
        <title>The Gossypium anomalum genome as a resource for cotton improvement and evolutionary analysis of hybrid incompatibility.</title>
        <authorList>
            <person name="Grover C.E."/>
            <person name="Yuan D."/>
            <person name="Arick M.A."/>
            <person name="Miller E.R."/>
            <person name="Hu G."/>
            <person name="Peterson D.G."/>
            <person name="Wendel J.F."/>
            <person name="Udall J.A."/>
        </authorList>
    </citation>
    <scope>NUCLEOTIDE SEQUENCE [LARGE SCALE GENOMIC DNA]</scope>
    <source>
        <strain evidence="2">JFW-Udall</strain>
        <tissue evidence="2">Leaf</tissue>
    </source>
</reference>
<keyword evidence="1" id="KW-0812">Transmembrane</keyword>
<dbReference type="AlphaFoldDB" id="A0A8J6CS60"/>
<evidence type="ECO:0000256" key="1">
    <source>
        <dbReference type="SAM" id="Phobius"/>
    </source>
</evidence>
<protein>
    <submittedName>
        <fullName evidence="2">Uncharacterized protein</fullName>
    </submittedName>
</protein>
<dbReference type="Proteomes" id="UP000701853">
    <property type="component" value="Chromosome 11"/>
</dbReference>
<comment type="caution">
    <text evidence="2">The sequence shown here is derived from an EMBL/GenBank/DDBJ whole genome shotgun (WGS) entry which is preliminary data.</text>
</comment>
<sequence length="249" mass="27545">MSFLAGRLAGKEGAFFFQESKQAVNRLVEKTPKNLPSNPPLLEQQTQADVLPEVLKHSLPSKIFRQPSDASSLSRSSKWALHTHPTNASSSSPDALNPLRAYVSLPQVTFGPKRWELPTTEHSTMASTANELRKDKYTPLNPEKLKAAAEGLKRIGMAFIVATTMVFGGAALMFGIAASKLELHSSDDVRTKGKDLVQPKFEMISEQLVPLRTWAENSSKKWHLEREEAIKDKPIIKELSKTLGAKTNN</sequence>
<feature type="transmembrane region" description="Helical" evidence="1">
    <location>
        <begin position="155"/>
        <end position="178"/>
    </location>
</feature>
<evidence type="ECO:0000313" key="3">
    <source>
        <dbReference type="Proteomes" id="UP000701853"/>
    </source>
</evidence>
<name>A0A8J6CS60_9ROSI</name>
<dbReference type="EMBL" id="JAHUZN010000011">
    <property type="protein sequence ID" value="KAG8477983.1"/>
    <property type="molecule type" value="Genomic_DNA"/>
</dbReference>
<dbReference type="OrthoDB" id="1928683at2759"/>
<keyword evidence="3" id="KW-1185">Reference proteome</keyword>
<dbReference type="PANTHER" id="PTHR36704">
    <property type="entry name" value="PROTEIN, PUTATIVE-RELATED"/>
    <property type="match status" value="1"/>
</dbReference>
<dbReference type="PANTHER" id="PTHR36704:SF1">
    <property type="entry name" value="OS06G0239700 PROTEIN"/>
    <property type="match status" value="1"/>
</dbReference>
<keyword evidence="1" id="KW-1133">Transmembrane helix</keyword>
<gene>
    <name evidence="2" type="ORF">CXB51_027422</name>
</gene>
<accession>A0A8J6CS60</accession>